<gene>
    <name evidence="4" type="ORF">POL58_27440</name>
    <name evidence="5" type="ORF">POL58_39050</name>
</gene>
<evidence type="ECO:0000313" key="5">
    <source>
        <dbReference type="EMBL" id="MDC0673808.1"/>
    </source>
</evidence>
<evidence type="ECO:0000313" key="6">
    <source>
        <dbReference type="Proteomes" id="UP001217838"/>
    </source>
</evidence>
<dbReference type="PANTHER" id="PTHR43295:SF9">
    <property type="entry name" value="BIOSYNTHETIC ARGININE DECARBOXYLASE"/>
    <property type="match status" value="1"/>
</dbReference>
<protein>
    <submittedName>
        <fullName evidence="5">Uncharacterized protein</fullName>
    </submittedName>
</protein>
<sequence>MNFSIFQSIPDAWSIDQVFPAAPLSRHGEKPTINAQIVDITCDSDGCVETFAHPDENMPYLPLHERRTPDEKYTSGSS</sequence>
<evidence type="ECO:0000256" key="3">
    <source>
        <dbReference type="SAM" id="MobiDB-lite"/>
    </source>
</evidence>
<feature type="region of interest" description="Disordered" evidence="3">
    <location>
        <begin position="58"/>
        <end position="78"/>
    </location>
</feature>
<keyword evidence="2" id="KW-0663">Pyridoxal phosphate</keyword>
<evidence type="ECO:0000256" key="2">
    <source>
        <dbReference type="ARBA" id="ARBA00022898"/>
    </source>
</evidence>
<name>A0ABT5BK69_9BACT</name>
<comment type="caution">
    <text evidence="5">The sequence shown here is derived from an EMBL/GenBank/DDBJ whole genome shotgun (WGS) entry which is preliminary data.</text>
</comment>
<dbReference type="InterPro" id="IPR009006">
    <property type="entry name" value="Ala_racemase/Decarboxylase_C"/>
</dbReference>
<dbReference type="EMBL" id="JAQNDN010000015">
    <property type="protein sequence ID" value="MDC0671513.1"/>
    <property type="molecule type" value="Genomic_DNA"/>
</dbReference>
<evidence type="ECO:0000313" key="4">
    <source>
        <dbReference type="EMBL" id="MDC0671513.1"/>
    </source>
</evidence>
<dbReference type="EMBL" id="JAQNDN010000022">
    <property type="protein sequence ID" value="MDC0673808.1"/>
    <property type="molecule type" value="Genomic_DNA"/>
</dbReference>
<keyword evidence="6" id="KW-1185">Reference proteome</keyword>
<dbReference type="InterPro" id="IPR002985">
    <property type="entry name" value="Arg_decrbxlase"/>
</dbReference>
<feature type="compositionally biased region" description="Basic and acidic residues" evidence="3">
    <location>
        <begin position="63"/>
        <end position="78"/>
    </location>
</feature>
<dbReference type="PRINTS" id="PR01180">
    <property type="entry name" value="ARGDCRBXLASE"/>
</dbReference>
<dbReference type="PANTHER" id="PTHR43295">
    <property type="entry name" value="ARGININE DECARBOXYLASE"/>
    <property type="match status" value="1"/>
</dbReference>
<dbReference type="RefSeq" id="WP_272001827.1">
    <property type="nucleotide sequence ID" value="NZ_JAQNDN010000015.1"/>
</dbReference>
<evidence type="ECO:0000256" key="1">
    <source>
        <dbReference type="ARBA" id="ARBA00001933"/>
    </source>
</evidence>
<dbReference type="Proteomes" id="UP001217838">
    <property type="component" value="Unassembled WGS sequence"/>
</dbReference>
<accession>A0ABT5BK69</accession>
<reference evidence="5 6" key="1">
    <citation type="submission" date="2022-11" db="EMBL/GenBank/DDBJ databases">
        <title>Minimal conservation of predation-associated metabolite biosynthetic gene clusters underscores biosynthetic potential of Myxococcota including descriptions for ten novel species: Archangium lansinium sp. nov., Myxococcus landrumus sp. nov., Nannocystis bai.</title>
        <authorList>
            <person name="Ahearne A."/>
            <person name="Stevens C."/>
            <person name="Dowd S."/>
        </authorList>
    </citation>
    <scope>NUCLEOTIDE SEQUENCE [LARGE SCALE GENOMIC DNA]</scope>
    <source>
        <strain evidence="5 6">NCELM</strain>
    </source>
</reference>
<proteinExistence type="predicted"/>
<dbReference type="Gene3D" id="2.40.37.10">
    <property type="entry name" value="Lyase, Ornithine Decarboxylase, Chain A, domain 1"/>
    <property type="match status" value="1"/>
</dbReference>
<comment type="cofactor">
    <cofactor evidence="1">
        <name>pyridoxal 5'-phosphate</name>
        <dbReference type="ChEBI" id="CHEBI:597326"/>
    </cofactor>
</comment>
<organism evidence="5 6">
    <name type="scientific">Nannocystis radixulma</name>
    <dbReference type="NCBI Taxonomy" id="2995305"/>
    <lineage>
        <taxon>Bacteria</taxon>
        <taxon>Pseudomonadati</taxon>
        <taxon>Myxococcota</taxon>
        <taxon>Polyangia</taxon>
        <taxon>Nannocystales</taxon>
        <taxon>Nannocystaceae</taxon>
        <taxon>Nannocystis</taxon>
    </lineage>
</organism>